<dbReference type="Gene3D" id="2.30.38.10">
    <property type="entry name" value="Luciferase, Domain 3"/>
    <property type="match status" value="2"/>
</dbReference>
<evidence type="ECO:0000256" key="1">
    <source>
        <dbReference type="ARBA" id="ARBA00001957"/>
    </source>
</evidence>
<dbReference type="PANTHER" id="PTHR45527">
    <property type="entry name" value="NONRIBOSOMAL PEPTIDE SYNTHETASE"/>
    <property type="match status" value="1"/>
</dbReference>
<dbReference type="GO" id="GO:0043041">
    <property type="term" value="P:amino acid activation for nonribosomal peptide biosynthetic process"/>
    <property type="evidence" value="ECO:0007669"/>
    <property type="project" value="TreeGrafter"/>
</dbReference>
<dbReference type="InterPro" id="IPR004981">
    <property type="entry name" value="Trp_2_3_dOase"/>
</dbReference>
<dbReference type="Gene3D" id="3.40.50.980">
    <property type="match status" value="4"/>
</dbReference>
<reference evidence="5 6" key="1">
    <citation type="submission" date="2018-06" db="EMBL/GenBank/DDBJ databases">
        <title>NTM in soil in Japan.</title>
        <authorList>
            <person name="Ohya K."/>
        </authorList>
    </citation>
    <scope>NUCLEOTIDE SEQUENCE [LARGE SCALE GENOMIC DNA]</scope>
    <source>
        <strain evidence="5 6">GF28</strain>
    </source>
</reference>
<accession>A0A329M2B1</accession>
<dbReference type="RefSeq" id="WP_112632401.1">
    <property type="nucleotide sequence ID" value="NZ_QMEV01000010.1"/>
</dbReference>
<dbReference type="InterPro" id="IPR025110">
    <property type="entry name" value="AMP-bd_C"/>
</dbReference>
<dbReference type="InterPro" id="IPR042099">
    <property type="entry name" value="ANL_N_sf"/>
</dbReference>
<dbReference type="Pfam" id="PF13193">
    <property type="entry name" value="AMP-binding_C"/>
    <property type="match status" value="3"/>
</dbReference>
<dbReference type="SUPFAM" id="SSF56801">
    <property type="entry name" value="Acetyl-CoA synthetase-like"/>
    <property type="match status" value="3"/>
</dbReference>
<dbReference type="Pfam" id="PF03301">
    <property type="entry name" value="Trp_dioxygenase"/>
    <property type="match status" value="1"/>
</dbReference>
<dbReference type="SUPFAM" id="SSF47336">
    <property type="entry name" value="ACP-like"/>
    <property type="match status" value="3"/>
</dbReference>
<dbReference type="InterPro" id="IPR006162">
    <property type="entry name" value="Ppantetheine_attach_site"/>
</dbReference>
<dbReference type="Pfam" id="PF00975">
    <property type="entry name" value="Thioesterase"/>
    <property type="match status" value="1"/>
</dbReference>
<dbReference type="Pfam" id="PF00550">
    <property type="entry name" value="PP-binding"/>
    <property type="match status" value="3"/>
</dbReference>
<dbReference type="UniPathway" id="UPA00011"/>
<dbReference type="FunFam" id="3.30.300.30:FF:000010">
    <property type="entry name" value="Enterobactin synthetase component F"/>
    <property type="match status" value="1"/>
</dbReference>
<dbReference type="Gene3D" id="3.40.50.12780">
    <property type="entry name" value="N-terminal domain of ligase-like"/>
    <property type="match status" value="1"/>
</dbReference>
<dbReference type="GO" id="GO:0020037">
    <property type="term" value="F:heme binding"/>
    <property type="evidence" value="ECO:0007669"/>
    <property type="project" value="InterPro"/>
</dbReference>
<dbReference type="InterPro" id="IPR001242">
    <property type="entry name" value="Condensation_dom"/>
</dbReference>
<feature type="domain" description="Carrier" evidence="4">
    <location>
        <begin position="3096"/>
        <end position="3171"/>
    </location>
</feature>
<dbReference type="GO" id="GO:0072330">
    <property type="term" value="P:monocarboxylic acid biosynthetic process"/>
    <property type="evidence" value="ECO:0007669"/>
    <property type="project" value="UniProtKB-ARBA"/>
</dbReference>
<name>A0A329M2B1_9MYCO</name>
<dbReference type="InterPro" id="IPR029058">
    <property type="entry name" value="AB_hydrolase_fold"/>
</dbReference>
<dbReference type="GO" id="GO:0008610">
    <property type="term" value="P:lipid biosynthetic process"/>
    <property type="evidence" value="ECO:0007669"/>
    <property type="project" value="UniProtKB-ARBA"/>
</dbReference>
<dbReference type="OrthoDB" id="4506464at2"/>
<protein>
    <recommendedName>
        <fullName evidence="4">Carrier domain-containing protein</fullName>
    </recommendedName>
</protein>
<dbReference type="FunFam" id="3.40.50.12780:FF:000012">
    <property type="entry name" value="Non-ribosomal peptide synthetase"/>
    <property type="match status" value="1"/>
</dbReference>
<dbReference type="InterPro" id="IPR037217">
    <property type="entry name" value="Trp/Indoleamine_2_3_dOase-like"/>
</dbReference>
<dbReference type="GO" id="GO:0004833">
    <property type="term" value="F:L-tryptophan 2,3-dioxygenase activity"/>
    <property type="evidence" value="ECO:0007669"/>
    <property type="project" value="InterPro"/>
</dbReference>
<dbReference type="SUPFAM" id="SSF53474">
    <property type="entry name" value="alpha/beta-Hydrolases"/>
    <property type="match status" value="1"/>
</dbReference>
<dbReference type="InterPro" id="IPR023213">
    <property type="entry name" value="CAT-like_dom_sf"/>
</dbReference>
<evidence type="ECO:0000313" key="6">
    <source>
        <dbReference type="Proteomes" id="UP000250915"/>
    </source>
</evidence>
<organism evidence="5 6">
    <name type="scientific">Mycobacterium colombiense</name>
    <dbReference type="NCBI Taxonomy" id="339268"/>
    <lineage>
        <taxon>Bacteria</taxon>
        <taxon>Bacillati</taxon>
        <taxon>Actinomycetota</taxon>
        <taxon>Actinomycetes</taxon>
        <taxon>Mycobacteriales</taxon>
        <taxon>Mycobacteriaceae</taxon>
        <taxon>Mycobacterium</taxon>
        <taxon>Mycobacterium avium complex (MAC)</taxon>
    </lineage>
</organism>
<dbReference type="PROSITE" id="PS00012">
    <property type="entry name" value="PHOSPHOPANTETHEINE"/>
    <property type="match status" value="3"/>
</dbReference>
<dbReference type="GO" id="GO:0044550">
    <property type="term" value="P:secondary metabolite biosynthetic process"/>
    <property type="evidence" value="ECO:0007669"/>
    <property type="project" value="UniProtKB-ARBA"/>
</dbReference>
<evidence type="ECO:0000313" key="5">
    <source>
        <dbReference type="EMBL" id="RAV13742.1"/>
    </source>
</evidence>
<feature type="domain" description="Carrier" evidence="4">
    <location>
        <begin position="2043"/>
        <end position="2118"/>
    </location>
</feature>
<evidence type="ECO:0000256" key="2">
    <source>
        <dbReference type="ARBA" id="ARBA00022450"/>
    </source>
</evidence>
<dbReference type="CDD" id="cd17643">
    <property type="entry name" value="A_NRPS_Cytc1-like"/>
    <property type="match status" value="1"/>
</dbReference>
<dbReference type="InterPro" id="IPR010071">
    <property type="entry name" value="AA_adenyl_dom"/>
</dbReference>
<dbReference type="NCBIfam" id="TIGR01733">
    <property type="entry name" value="AA-adenyl-dom"/>
    <property type="match status" value="3"/>
</dbReference>
<evidence type="ECO:0000256" key="3">
    <source>
        <dbReference type="ARBA" id="ARBA00022553"/>
    </source>
</evidence>
<sequence length="3709" mass="401342">MLNYGTQNDLLGPLTAAQRSIWTAQLLQPEVSYNFAGYVVIDHDVDAERLSDACQAATSRFGTPCARPSLDDGELVFIVDRSLPQTLRCIDLRTERDPVAAARGWMQDDYRRPFDPLRDRLCDLALLRITDELSYFYLRTHHVLFDGFGANNFIRYIAAVYTGSVSDTTDVVDFSEFALIRDAELKYQESSRCAADAEYWKAVMREPLEVTDLAGTRRLAPPRHPVVHELVCKHRVSDDGRGQFDVARAIATVAVFIAKTTGRQNVSMSLAVSGRTTAALKRCAGMMSNLLPLRVSVDDGESMAALTDRVGKDLIGALRHQQFRRWPDLIADTAPLDMNVEFGPVINVMAFAEPLRFGPSEATFEVFNFPVQDVAFNIYPRTVDGRPRIQFAWNPDRYTADEMARHIRRLELLLDRLLVPDASVTVGRVSVLDRGERDLVLSGWSGFGLRAPVGVAPQLLAVAVAADPDAVAVLDGVRQVSYRELDEWSTRLARVLIEAGVGPERAVGVAMDRCAELLVAWWAVAKAGGVYVPVDRSHPVERIATVLDAVDAVCMVTCGTDTVAGAGTRPVLRIDGMDLSGRCAKPITDADRRGKLEVGNTAYVMFTSGSTGTPKGVVVSHAGLVGLAAAQCKVYGLGAQSRVLMVAAPTFDASIFDVLWAVGSGATLVVAPPQAYGGEALTALLDEQRVSAAVVTPTVLASLDRSRLDEVDTLVTTGEACPPELVAAWAPGRRMFNGYGPSEATICATSTAPLSAGQPVTIGAPIPGMCALVLDARLNPAPIGVAGELYLSGPALAHGYLGRLGLTAERFVANPYGDAGGRMYRTGDLVRWTSAGSLDYLGRADAQIKLRGQRIELGEIENTLLACPQVGQAAATVHRGPTGDRLIGYVSGMPEPDPIVVRQRLSARLPEYMVPAEIVVLDKLPLTSSGKVDRRALPAPVAAAAPFRAPDTETEKVIAEAFADVLGADRVGLDDDFFALGGDSMTATRVSARLQLALGREVPVRYLFDASTVATLADYLHRHRGGAARAPLQVMPRPERVPLSFAQSRLWFLDRFEGGGATYNMPIAFRINGALDVEALGAALDDVIARHESLRTIFPDVDGAPFQQVLPARAGMWRRGGAAVVSVPESDALQELLTLVAYRFDLSAEIPIRAQIYSVGPEQYLVGIVVHHITYDGWSLPPLARDVAEAYRARRQGLAPQWAPLAVQYVDYTLWQRAHLGDLDDSDSPIAAQLDYWKHTLAGMPERLALPTDRPYPAVADYRGASVPVDWPAELQRRVRGVAGEYNATSFMVVQAALAVLLAKLSASSDVAVGFLIAGRRDPALDELVGYFINTLVLRVDLAGDPTFVELLARVRQRGLAAFEHQDVPFEVLVERLNPTRSATHHPLFQVVLSWQNFAGQDDPAAALALGDVQITPLPGSRRVVDDTRMDLVFSLGERWTEDGEPAGIGGTVDFRTDVFDATTIETLIERLRSVLTALTTDPARRLSSVDVLDAGEHADMDAWGNRAVLTEPADTSVSIPVVFAEQVARAPEAVALSCGRRSWTYREVEEAANRWAHVLVSHGVGRGQCVALLLPRSAEAVVAILAVLKTGAAYLPIDPMHPDSRVRFMVDDAGPIVALTTAGLADRLDGCDLLVIDVDDPRITSYPSARLLAAAPDDIAYFIYTSGTTGAPKGVPITHRNVIRLLQSLDAEMAPGQVWTQCHSLAFDYSVWEIWGALLRGARLVVVPESVTRSPKDLHALLVAEQVNVLSQTPSAFYALQTADALSPELGRQLKLETVVFGGEALEPQRLRTWLHDHAGLPRLINMYGITETTVHASFREIVAADTDTAASPVGRPLSHLAFFVLDAWLRPAPAGVVGELYVAGSGVGLGYWRRPGLTAARFVACPFVGSGTRMYRTGDLVCWGPDGQLRYVGRADEQVKIRGYRIELGEIETVLAAYPGVAQAAVIAHATSSGASPAERVSDKRLVGYVVLNRTIPTGEGDESAIERVAELRRFVAGRLPEYMVPAAIMVVESLPLTVNGKLDRRALPAPEFVTAEGYRAPRDQRERVLAALFGEVLGVARVGIDESFFDLGGHSLSATRLIARIRTELGAEVPIQALFDASTVAGLAEWMNAHAGERARPALTAQQRPPMVPLSYAQSRLWFIDRFQGGAATYNIPIAFRIVGALDVEALGAAFDDVIARHESLRTIYPDVDGVPFQHVLPAQAGMWRRGDATVVSVPEQNLLGELAALLGYRFDLSSEVPIRAQVYSVGPDHYVVGIVVHHIAFDGWSMVPMVRDVAQAYQARRNGTAPGWAPLAAQYVDYTLWQRDWLGAESDPDSVIAEQLRYWRQELADVPEAVSLPADRPRPPVPSYRGDAVELRIEPQLWAGVKAVAAAHNATVSMVLQAALAMLLHRVGAGEDVVIGATIAGRLDEALDDLVGFFVNSWALRVGVRSGHRFSEVLQQVRQKALDAYGNQEVPFELLVEQLNPVRSTAHHPLFQVALVFQNNARPDTVAIDGLSVEPLAAEVHTAKFELDFSIAEVPTEDPAAPMAAGTVTYATDLFDRVTVERLVTWFGRVIEAVVADAAVAVGDVALLDRDELELLTGWSGAGALDAPAGLGPQLLAAAVAADADAVAVVDGARQVSYRELDVWSTRLARVLIEAGIGPERAVGVAMDRCAELVVAWWAVLKAGGVYVPLNRAHPGERIATVLDAVDAVCVLTCGADTVAGAGARPVVRLDGMDLSGRCAKPITNVDRLAPLAVDDTAYVIFTSGSTGAPKGVAVSHAGLLGVAAAQREAFGLGAEARMLMVAAPTFDASIFEWLWAAASRATLVVAPPDAYAGAALTELLRDQRVSAALVTPTVLASLDRDRLDGLETLITGGEACQAELVAAWAPGRRMFNAYGPSETTIWVTYAPLSAGRPVSIGAPIAGVRALVLDARLKPAPIGVAGELYVAGPVLAHGYVKRSELTAERFVANPFGDAGERMYRTGDLVRWTSAGVLEYLGRVDAQIKLRGQRIELGEIESTLLACPRVTQAATTVHRGPTGDRLVGYVSGVPQPDPAVLREQVGARLPDYMVPAEIVVLEEFPLTSSGKVDRRALPAPVLAAAPFRAPETETEKIVAEVFAQVLGVDRVGLDDDFFALGGNSMIAIQLSTRLQQALGREVPVRYLFDASTVAGLADYLHRDPGCEETVSVQEVVPVQTLKKGTGVPLFCIHPGGGVSWLYQALGNYVECPIIGIQQVPDGEEAEPRSIRDMANNYADRIQRVHPAGPYNLLGWSFGGVVAHQIAIELQRRGCDINCLILLDAQPRTDDLPEEDLHDWTRHIEALRFYRIGGQEQAEAVTFEHIEALIRERGAAEFAAEFPRYQQVLDLFIRNINSDIELAQRHEPGVFNGDAIVFSATRGETNQSLLQSWRPYVAGDITEHAVDCTHQEMLTTESLSMYGKQLKDSLEQVRSGEVCQPLDCERPGELERFGERRGTLSTGTSTMDVVPGVCPFRHLQDPADDIEATEPQAKLAYADYLHIDELLGAVQPLFGDGDPVVWGDERYFLIIHQASELWVSQILVDLDLALESARRSDFDRAIGRVKRANALLELVVTTQNALQHLAVDDFHRFRPRLQGMSAGQSAQFTTILAGVRYAPLAALLEIVADRSNGDRRTRRQRLHLGAHLDVFIAGLMRWRLAHLDVVSPFVGDTRGTGGSVGIGFLIDRLFEGSSPAPDRMFSC</sequence>
<dbReference type="EMBL" id="QMEV01000010">
    <property type="protein sequence ID" value="RAV13742.1"/>
    <property type="molecule type" value="Genomic_DNA"/>
</dbReference>
<dbReference type="Gene3D" id="1.20.58.480">
    <property type="match status" value="1"/>
</dbReference>
<dbReference type="InterPro" id="IPR020806">
    <property type="entry name" value="PKS_PP-bd"/>
</dbReference>
<dbReference type="PROSITE" id="PS50075">
    <property type="entry name" value="CARRIER"/>
    <property type="match status" value="3"/>
</dbReference>
<dbReference type="InterPro" id="IPR009081">
    <property type="entry name" value="PP-bd_ACP"/>
</dbReference>
<dbReference type="Gene3D" id="3.30.559.10">
    <property type="entry name" value="Chloramphenicol acetyltransferase-like domain"/>
    <property type="match status" value="3"/>
</dbReference>
<dbReference type="Proteomes" id="UP000250915">
    <property type="component" value="Unassembled WGS sequence"/>
</dbReference>
<proteinExistence type="predicted"/>
<dbReference type="GO" id="GO:0019441">
    <property type="term" value="P:L-tryptophan catabolic process to kynurenine"/>
    <property type="evidence" value="ECO:0007669"/>
    <property type="project" value="InterPro"/>
</dbReference>
<keyword evidence="2" id="KW-0596">Phosphopantetheine</keyword>
<dbReference type="FunFam" id="3.40.50.980:FF:000001">
    <property type="entry name" value="Non-ribosomal peptide synthetase"/>
    <property type="match status" value="1"/>
</dbReference>
<gene>
    <name evidence="5" type="ORF">DQP57_07640</name>
</gene>
<dbReference type="InterPro" id="IPR045851">
    <property type="entry name" value="AMP-bd_C_sf"/>
</dbReference>
<dbReference type="SUPFAM" id="SSF52777">
    <property type="entry name" value="CoA-dependent acyltransferases"/>
    <property type="match status" value="6"/>
</dbReference>
<dbReference type="GO" id="GO:0031177">
    <property type="term" value="F:phosphopantetheine binding"/>
    <property type="evidence" value="ECO:0007669"/>
    <property type="project" value="InterPro"/>
</dbReference>
<dbReference type="FunFam" id="1.10.1200.10:FF:000016">
    <property type="entry name" value="Non-ribosomal peptide synthase"/>
    <property type="match status" value="3"/>
</dbReference>
<dbReference type="InterPro" id="IPR000873">
    <property type="entry name" value="AMP-dep_synth/lig_dom"/>
</dbReference>
<comment type="caution">
    <text evidence="5">The sequence shown here is derived from an EMBL/GenBank/DDBJ whole genome shotgun (WGS) entry which is preliminary data.</text>
</comment>
<feature type="domain" description="Carrier" evidence="4">
    <location>
        <begin position="949"/>
        <end position="1024"/>
    </location>
</feature>
<dbReference type="Gene3D" id="1.10.1200.10">
    <property type="entry name" value="ACP-like"/>
    <property type="match status" value="2"/>
</dbReference>
<dbReference type="Pfam" id="PF00501">
    <property type="entry name" value="AMP-binding"/>
    <property type="match status" value="3"/>
</dbReference>
<dbReference type="PANTHER" id="PTHR45527:SF14">
    <property type="entry name" value="PLIPASTATIN SYNTHASE SUBUNIT B"/>
    <property type="match status" value="1"/>
</dbReference>
<evidence type="ECO:0000259" key="4">
    <source>
        <dbReference type="PROSITE" id="PS50075"/>
    </source>
</evidence>
<dbReference type="SMART" id="SM00823">
    <property type="entry name" value="PKS_PP"/>
    <property type="match status" value="3"/>
</dbReference>
<dbReference type="Gene3D" id="3.30.300.30">
    <property type="match status" value="3"/>
</dbReference>
<dbReference type="NCBIfam" id="NF003417">
    <property type="entry name" value="PRK04813.1"/>
    <property type="match status" value="3"/>
</dbReference>
<dbReference type="InterPro" id="IPR001031">
    <property type="entry name" value="Thioesterase"/>
</dbReference>
<dbReference type="InterPro" id="IPR036736">
    <property type="entry name" value="ACP-like_sf"/>
</dbReference>
<dbReference type="Gene3D" id="3.30.559.30">
    <property type="entry name" value="Nonribosomal peptide synthetase, condensation domain"/>
    <property type="match status" value="3"/>
</dbReference>
<dbReference type="GO" id="GO:0046872">
    <property type="term" value="F:metal ion binding"/>
    <property type="evidence" value="ECO:0007669"/>
    <property type="project" value="InterPro"/>
</dbReference>
<dbReference type="CDD" id="cd19540">
    <property type="entry name" value="LCL_NRPS-like"/>
    <property type="match status" value="2"/>
</dbReference>
<dbReference type="InterPro" id="IPR020845">
    <property type="entry name" value="AMP-binding_CS"/>
</dbReference>
<dbReference type="PROSITE" id="PS00455">
    <property type="entry name" value="AMP_BINDING"/>
    <property type="match status" value="3"/>
</dbReference>
<comment type="cofactor">
    <cofactor evidence="1">
        <name>pantetheine 4'-phosphate</name>
        <dbReference type="ChEBI" id="CHEBI:47942"/>
    </cofactor>
</comment>
<dbReference type="FunFam" id="2.30.38.10:FF:000001">
    <property type="entry name" value="Non-ribosomal peptide synthetase PvdI"/>
    <property type="match status" value="2"/>
</dbReference>
<dbReference type="GO" id="GO:0005829">
    <property type="term" value="C:cytosol"/>
    <property type="evidence" value="ECO:0007669"/>
    <property type="project" value="TreeGrafter"/>
</dbReference>
<dbReference type="Pfam" id="PF00668">
    <property type="entry name" value="Condensation"/>
    <property type="match status" value="3"/>
</dbReference>
<dbReference type="SUPFAM" id="SSF140959">
    <property type="entry name" value="Indolic compounds 2,3-dioxygenase-like"/>
    <property type="match status" value="1"/>
</dbReference>
<dbReference type="Gene3D" id="3.40.50.1820">
    <property type="entry name" value="alpha/beta hydrolase"/>
    <property type="match status" value="1"/>
</dbReference>
<keyword evidence="3" id="KW-0597">Phosphoprotein</keyword>